<protein>
    <submittedName>
        <fullName evidence="3">Uncharacterized protein</fullName>
    </submittedName>
</protein>
<feature type="transmembrane region" description="Helical" evidence="2">
    <location>
        <begin position="157"/>
        <end position="175"/>
    </location>
</feature>
<sequence>MRVLTRKKLMVLGLGVTTLGILSCRSVQPVVSSVLKTDSLITTYKQESLLIKGAKVEERLDLDSLILVARSVRAAYLKDSVLAVREGREVVRTMSTAIREFTDPSTKAALSYWIDEYGRLNIGCESKDQTIQLLIAQVKQLQKEITTAQKIEYKTPWYNYLIILTLLAALLLTIIKK</sequence>
<dbReference type="EMBL" id="CP119313">
    <property type="protein sequence ID" value="WEK18181.1"/>
    <property type="molecule type" value="Genomic_DNA"/>
</dbReference>
<evidence type="ECO:0000313" key="4">
    <source>
        <dbReference type="Proteomes" id="UP001214530"/>
    </source>
</evidence>
<keyword evidence="2" id="KW-0812">Transmembrane</keyword>
<gene>
    <name evidence="3" type="ORF">P0Y49_15425</name>
</gene>
<dbReference type="AlphaFoldDB" id="A0AAJ6B653"/>
<keyword evidence="2" id="KW-0472">Membrane</keyword>
<organism evidence="3 4">
    <name type="scientific">Candidatus Pedobacter colombiensis</name>
    <dbReference type="NCBI Taxonomy" id="3121371"/>
    <lineage>
        <taxon>Bacteria</taxon>
        <taxon>Pseudomonadati</taxon>
        <taxon>Bacteroidota</taxon>
        <taxon>Sphingobacteriia</taxon>
        <taxon>Sphingobacteriales</taxon>
        <taxon>Sphingobacteriaceae</taxon>
        <taxon>Pedobacter</taxon>
    </lineage>
</organism>
<proteinExistence type="predicted"/>
<evidence type="ECO:0000313" key="3">
    <source>
        <dbReference type="EMBL" id="WEK18181.1"/>
    </source>
</evidence>
<evidence type="ECO:0000256" key="2">
    <source>
        <dbReference type="SAM" id="Phobius"/>
    </source>
</evidence>
<accession>A0AAJ6B653</accession>
<evidence type="ECO:0000256" key="1">
    <source>
        <dbReference type="SAM" id="Coils"/>
    </source>
</evidence>
<reference evidence="3" key="1">
    <citation type="submission" date="2023-03" db="EMBL/GenBank/DDBJ databases">
        <title>Andean soil-derived lignocellulolytic bacterial consortium as a source of novel taxa and putative plastic-active enzymes.</title>
        <authorList>
            <person name="Diaz-Garcia L."/>
            <person name="Chuvochina M."/>
            <person name="Feuerriegel G."/>
            <person name="Bunk B."/>
            <person name="Sproer C."/>
            <person name="Streit W.R."/>
            <person name="Rodriguez L.M."/>
            <person name="Overmann J."/>
            <person name="Jimenez D.J."/>
        </authorList>
    </citation>
    <scope>NUCLEOTIDE SEQUENCE</scope>
    <source>
        <strain evidence="3">MAG 3858</strain>
    </source>
</reference>
<dbReference type="PROSITE" id="PS51257">
    <property type="entry name" value="PROKAR_LIPOPROTEIN"/>
    <property type="match status" value="1"/>
</dbReference>
<feature type="coiled-coil region" evidence="1">
    <location>
        <begin position="124"/>
        <end position="151"/>
    </location>
</feature>
<dbReference type="Proteomes" id="UP001214530">
    <property type="component" value="Chromosome"/>
</dbReference>
<keyword evidence="1" id="KW-0175">Coiled coil</keyword>
<keyword evidence="2" id="KW-1133">Transmembrane helix</keyword>
<name>A0AAJ6B653_9SPHI</name>